<proteinExistence type="predicted"/>
<dbReference type="EMBL" id="JACOPN010000003">
    <property type="protein sequence ID" value="MBC5716938.1"/>
    <property type="molecule type" value="Genomic_DNA"/>
</dbReference>
<organism evidence="1 2">
    <name type="scientific">Flintibacter faecis</name>
    <dbReference type="NCBI Taxonomy" id="2763047"/>
    <lineage>
        <taxon>Bacteria</taxon>
        <taxon>Bacillati</taxon>
        <taxon>Bacillota</taxon>
        <taxon>Clostridia</taxon>
        <taxon>Eubacteriales</taxon>
        <taxon>Flintibacter</taxon>
    </lineage>
</organism>
<keyword evidence="2" id="KW-1185">Reference proteome</keyword>
<gene>
    <name evidence="1" type="ORF">H8S55_06365</name>
</gene>
<dbReference type="AlphaFoldDB" id="A0A8J6IZ51"/>
<reference evidence="1" key="1">
    <citation type="submission" date="2020-08" db="EMBL/GenBank/DDBJ databases">
        <title>Genome public.</title>
        <authorList>
            <person name="Liu C."/>
            <person name="Sun Q."/>
        </authorList>
    </citation>
    <scope>NUCLEOTIDE SEQUENCE</scope>
    <source>
        <strain evidence="1">BX5</strain>
    </source>
</reference>
<dbReference type="Proteomes" id="UP000602260">
    <property type="component" value="Unassembled WGS sequence"/>
</dbReference>
<sequence length="158" mass="18662">MHSRIIELGNAPILPDDRMGECSVPEWFYHSIADYTNAETDRDEDLKWFLEIVAHIVDVAEDGESFTFKPNAKKKYFHRQYYAFLDKARELTGISIEAFCAETPYDIGMAMYKLNEAYQDKFSFYIYYQDELKTLDEWIRETDLSGSFYFGGTLDYHF</sequence>
<accession>A0A8J6IZ51</accession>
<protein>
    <submittedName>
        <fullName evidence="1">Uncharacterized protein</fullName>
    </submittedName>
</protein>
<evidence type="ECO:0000313" key="2">
    <source>
        <dbReference type="Proteomes" id="UP000602260"/>
    </source>
</evidence>
<evidence type="ECO:0000313" key="1">
    <source>
        <dbReference type="EMBL" id="MBC5716938.1"/>
    </source>
</evidence>
<comment type="caution">
    <text evidence="1">The sequence shown here is derived from an EMBL/GenBank/DDBJ whole genome shotgun (WGS) entry which is preliminary data.</text>
</comment>
<name>A0A8J6IZ51_9FIRM</name>
<dbReference type="RefSeq" id="WP_186878257.1">
    <property type="nucleotide sequence ID" value="NZ_JACOPN010000003.1"/>
</dbReference>